<proteinExistence type="predicted"/>
<accession>A0ABN8IVA6</accession>
<gene>
    <name evidence="2" type="ORF">IPOD504_LOCUS14095</name>
</gene>
<evidence type="ECO:0000256" key="1">
    <source>
        <dbReference type="SAM" id="MobiDB-lite"/>
    </source>
</evidence>
<evidence type="ECO:0000313" key="3">
    <source>
        <dbReference type="Proteomes" id="UP000837857"/>
    </source>
</evidence>
<dbReference type="EMBL" id="OW152817">
    <property type="protein sequence ID" value="CAH2068169.1"/>
    <property type="molecule type" value="Genomic_DNA"/>
</dbReference>
<dbReference type="Proteomes" id="UP000837857">
    <property type="component" value="Chromosome 5"/>
</dbReference>
<feature type="region of interest" description="Disordered" evidence="1">
    <location>
        <begin position="53"/>
        <end position="79"/>
    </location>
</feature>
<evidence type="ECO:0000313" key="2">
    <source>
        <dbReference type="EMBL" id="CAH2068169.1"/>
    </source>
</evidence>
<protein>
    <submittedName>
        <fullName evidence="2">Uncharacterized protein</fullName>
    </submittedName>
</protein>
<name>A0ABN8IVA6_9NEOP</name>
<reference evidence="2" key="1">
    <citation type="submission" date="2022-03" db="EMBL/GenBank/DDBJ databases">
        <authorList>
            <person name="Martin H S."/>
        </authorList>
    </citation>
    <scope>NUCLEOTIDE SEQUENCE</scope>
</reference>
<sequence length="79" mass="8769">MAESLEDLGAMLNDLNSVSQRRWRDRHEFDVCECELPVTNQSGPRYLCDRNSSIRGGSTDAGDPRDQCRQIGASGPIIT</sequence>
<feature type="non-terminal residue" evidence="2">
    <location>
        <position position="79"/>
    </location>
</feature>
<keyword evidence="3" id="KW-1185">Reference proteome</keyword>
<organism evidence="2 3">
    <name type="scientific">Iphiclides podalirius</name>
    <name type="common">scarce swallowtail</name>
    <dbReference type="NCBI Taxonomy" id="110791"/>
    <lineage>
        <taxon>Eukaryota</taxon>
        <taxon>Metazoa</taxon>
        <taxon>Ecdysozoa</taxon>
        <taxon>Arthropoda</taxon>
        <taxon>Hexapoda</taxon>
        <taxon>Insecta</taxon>
        <taxon>Pterygota</taxon>
        <taxon>Neoptera</taxon>
        <taxon>Endopterygota</taxon>
        <taxon>Lepidoptera</taxon>
        <taxon>Glossata</taxon>
        <taxon>Ditrysia</taxon>
        <taxon>Papilionoidea</taxon>
        <taxon>Papilionidae</taxon>
        <taxon>Papilioninae</taxon>
        <taxon>Iphiclides</taxon>
    </lineage>
</organism>